<feature type="compositionally biased region" description="Low complexity" evidence="1">
    <location>
        <begin position="52"/>
        <end position="61"/>
    </location>
</feature>
<evidence type="ECO:0000313" key="2">
    <source>
        <dbReference type="EMBL" id="MED6245809.1"/>
    </source>
</evidence>
<name>A0ABU7B6B9_9TELE</name>
<evidence type="ECO:0008006" key="4">
    <source>
        <dbReference type="Google" id="ProtNLM"/>
    </source>
</evidence>
<evidence type="ECO:0000313" key="3">
    <source>
        <dbReference type="Proteomes" id="UP001345963"/>
    </source>
</evidence>
<evidence type="ECO:0000256" key="1">
    <source>
        <dbReference type="SAM" id="MobiDB-lite"/>
    </source>
</evidence>
<sequence length="118" mass="13323">MVPVHKTNQSVIFCCFFHSGLRGSWCLSLVVYGREAGYTLDRSPVHHRATQRHTGQTTRHTPFTPKGNVERPINLTVMFLNCGRKPEYPERIHACTGRTCKLHAERPPAGTGPENECH</sequence>
<accession>A0ABU7B6B9</accession>
<dbReference type="EMBL" id="JAHUTI010041356">
    <property type="protein sequence ID" value="MED6245809.1"/>
    <property type="molecule type" value="Genomic_DNA"/>
</dbReference>
<protein>
    <recommendedName>
        <fullName evidence="4">Secreted protein</fullName>
    </recommendedName>
</protein>
<keyword evidence="3" id="KW-1185">Reference proteome</keyword>
<proteinExistence type="predicted"/>
<dbReference type="Proteomes" id="UP001345963">
    <property type="component" value="Unassembled WGS sequence"/>
</dbReference>
<feature type="region of interest" description="Disordered" evidence="1">
    <location>
        <begin position="45"/>
        <end position="67"/>
    </location>
</feature>
<gene>
    <name evidence="2" type="ORF">ATANTOWER_008532</name>
</gene>
<comment type="caution">
    <text evidence="2">The sequence shown here is derived from an EMBL/GenBank/DDBJ whole genome shotgun (WGS) entry which is preliminary data.</text>
</comment>
<reference evidence="2 3" key="1">
    <citation type="submission" date="2021-07" db="EMBL/GenBank/DDBJ databases">
        <authorList>
            <person name="Palmer J.M."/>
        </authorList>
    </citation>
    <scope>NUCLEOTIDE SEQUENCE [LARGE SCALE GENOMIC DNA]</scope>
    <source>
        <strain evidence="2 3">AT_MEX2019</strain>
        <tissue evidence="2">Muscle</tissue>
    </source>
</reference>
<organism evidence="2 3">
    <name type="scientific">Ataeniobius toweri</name>
    <dbReference type="NCBI Taxonomy" id="208326"/>
    <lineage>
        <taxon>Eukaryota</taxon>
        <taxon>Metazoa</taxon>
        <taxon>Chordata</taxon>
        <taxon>Craniata</taxon>
        <taxon>Vertebrata</taxon>
        <taxon>Euteleostomi</taxon>
        <taxon>Actinopterygii</taxon>
        <taxon>Neopterygii</taxon>
        <taxon>Teleostei</taxon>
        <taxon>Neoteleostei</taxon>
        <taxon>Acanthomorphata</taxon>
        <taxon>Ovalentaria</taxon>
        <taxon>Atherinomorphae</taxon>
        <taxon>Cyprinodontiformes</taxon>
        <taxon>Goodeidae</taxon>
        <taxon>Ataeniobius</taxon>
    </lineage>
</organism>